<evidence type="ECO:0000256" key="2">
    <source>
        <dbReference type="ARBA" id="ARBA00009463"/>
    </source>
</evidence>
<dbReference type="PANTHER" id="PTHR48075">
    <property type="entry name" value="3-HYDROXYACYL-COA DEHYDROGENASE FAMILY PROTEIN"/>
    <property type="match status" value="1"/>
</dbReference>
<organism evidence="7 8">
    <name type="scientific">Brevibacterium linens</name>
    <dbReference type="NCBI Taxonomy" id="1703"/>
    <lineage>
        <taxon>Bacteria</taxon>
        <taxon>Bacillati</taxon>
        <taxon>Actinomycetota</taxon>
        <taxon>Actinomycetes</taxon>
        <taxon>Micrococcales</taxon>
        <taxon>Brevibacteriaceae</taxon>
        <taxon>Brevibacterium</taxon>
    </lineage>
</organism>
<dbReference type="SUPFAM" id="SSF48179">
    <property type="entry name" value="6-phosphogluconate dehydrogenase C-terminal domain-like"/>
    <property type="match status" value="1"/>
</dbReference>
<feature type="compositionally biased region" description="Low complexity" evidence="4">
    <location>
        <begin position="345"/>
        <end position="365"/>
    </location>
</feature>
<feature type="domain" description="3-hydroxyacyl-CoA dehydrogenase C-terminal" evidence="5">
    <location>
        <begin position="203"/>
        <end position="271"/>
    </location>
</feature>
<dbReference type="Proteomes" id="UP000234498">
    <property type="component" value="Unassembled WGS sequence"/>
</dbReference>
<name>A0A2H1HTE8_BRELN</name>
<dbReference type="Gene3D" id="3.10.129.10">
    <property type="entry name" value="Hotdog Thioesterase"/>
    <property type="match status" value="1"/>
</dbReference>
<evidence type="ECO:0000256" key="1">
    <source>
        <dbReference type="ARBA" id="ARBA00005086"/>
    </source>
</evidence>
<dbReference type="InterPro" id="IPR006176">
    <property type="entry name" value="3-OHacyl-CoA_DH_NAD-bd"/>
</dbReference>
<dbReference type="EMBL" id="FXZA01000001">
    <property type="protein sequence ID" value="SMX66198.1"/>
    <property type="molecule type" value="Genomic_DNA"/>
</dbReference>
<evidence type="ECO:0000259" key="6">
    <source>
        <dbReference type="Pfam" id="PF02737"/>
    </source>
</evidence>
<evidence type="ECO:0000259" key="5">
    <source>
        <dbReference type="Pfam" id="PF00725"/>
    </source>
</evidence>
<evidence type="ECO:0000313" key="7">
    <source>
        <dbReference type="EMBL" id="SMX66198.1"/>
    </source>
</evidence>
<gene>
    <name evidence="7" type="ORF">BLIN101_00520</name>
</gene>
<dbReference type="GO" id="GO:0070403">
    <property type="term" value="F:NAD+ binding"/>
    <property type="evidence" value="ECO:0007669"/>
    <property type="project" value="InterPro"/>
</dbReference>
<dbReference type="OrthoDB" id="9771883at2"/>
<dbReference type="AlphaFoldDB" id="A0A2H1HTE8"/>
<feature type="region of interest" description="Disordered" evidence="4">
    <location>
        <begin position="328"/>
        <end position="365"/>
    </location>
</feature>
<dbReference type="GO" id="GO:0006631">
    <property type="term" value="P:fatty acid metabolic process"/>
    <property type="evidence" value="ECO:0007669"/>
    <property type="project" value="InterPro"/>
</dbReference>
<dbReference type="PANTHER" id="PTHR48075:SF5">
    <property type="entry name" value="3-HYDROXYBUTYRYL-COA DEHYDROGENASE"/>
    <property type="match status" value="1"/>
</dbReference>
<dbReference type="Gene3D" id="1.10.1040.10">
    <property type="entry name" value="N-(1-d-carboxylethyl)-l-norvaline Dehydrogenase, domain 2"/>
    <property type="match status" value="1"/>
</dbReference>
<feature type="domain" description="3-hydroxyacyl-CoA dehydrogenase NAD binding" evidence="6">
    <location>
        <begin position="24"/>
        <end position="199"/>
    </location>
</feature>
<accession>A0A2H1HTE8</accession>
<dbReference type="InterPro" id="IPR036291">
    <property type="entry name" value="NAD(P)-bd_dom_sf"/>
</dbReference>
<keyword evidence="3 7" id="KW-0560">Oxidoreductase</keyword>
<dbReference type="InterPro" id="IPR013328">
    <property type="entry name" value="6PGD_dom2"/>
</dbReference>
<evidence type="ECO:0000256" key="3">
    <source>
        <dbReference type="ARBA" id="ARBA00023002"/>
    </source>
</evidence>
<dbReference type="SUPFAM" id="SSF51735">
    <property type="entry name" value="NAD(P)-binding Rossmann-fold domains"/>
    <property type="match status" value="1"/>
</dbReference>
<dbReference type="Pfam" id="PF02737">
    <property type="entry name" value="3HCDH_N"/>
    <property type="match status" value="1"/>
</dbReference>
<evidence type="ECO:0000313" key="8">
    <source>
        <dbReference type="Proteomes" id="UP000234498"/>
    </source>
</evidence>
<dbReference type="InterPro" id="IPR006108">
    <property type="entry name" value="3HC_DH_C"/>
</dbReference>
<dbReference type="InterPro" id="IPR029069">
    <property type="entry name" value="HotDog_dom_sf"/>
</dbReference>
<protein>
    <submittedName>
        <fullName evidence="7">Carnitine 3-dehydrogenase</fullName>
        <ecNumber evidence="7">1.1.1.108</ecNumber>
    </submittedName>
</protein>
<dbReference type="EC" id="1.1.1.108" evidence="7"/>
<dbReference type="Pfam" id="PF13279">
    <property type="entry name" value="4HBT_2"/>
    <property type="match status" value="1"/>
</dbReference>
<dbReference type="Gene3D" id="3.40.50.720">
    <property type="entry name" value="NAD(P)-binding Rossmann-like Domain"/>
    <property type="match status" value="1"/>
</dbReference>
<dbReference type="RefSeq" id="WP_101593605.1">
    <property type="nucleotide sequence ID" value="NZ_FXZA01000001.1"/>
</dbReference>
<dbReference type="SUPFAM" id="SSF54637">
    <property type="entry name" value="Thioesterase/thiol ester dehydrase-isomerase"/>
    <property type="match status" value="1"/>
</dbReference>
<evidence type="ECO:0000256" key="4">
    <source>
        <dbReference type="SAM" id="MobiDB-lite"/>
    </source>
</evidence>
<comment type="similarity">
    <text evidence="2">Belongs to the 3-hydroxyacyl-CoA dehydrogenase family.</text>
</comment>
<sequence length="511" mass="54851">MTDSTPADPVPDSPAFPNVAAIDTVTCVGAGTIGGGWAAYFLAHGYRVKIWDPAPDAGEKFNRLLDAAWPALAELDMVAGADRTAWSIHTDLAEAVAGTGFVQESAPEDLALKRGLLAQIDEVCPPNIVISSSTSGYSMTEMATEAAHPERLVVGHPFNPPYLLPLVEVVGGQSTSAASVDWAADFFTHIGKSVIRMDREVPGFIANRLQEAQWREALYMVEQGEATVEQIDRSITDGPGLRWPFQGPMLTFHLAGGEGGMAHMLDHFGPSLKSPWTRLTAPELSQQLRDDVVAGCDIEAGERSIADLVAHRDAGIIALRRLTAQLDATPDSSKAQSADGTSGHPASPAAVSAPPSSAPTAATASASKLSTYSTEVVPKWIDYNGHMSEAFYVLVFGFATDQVMDQLGLDAAYRESQKASLYTVESHIRYLDEAALGDRLTVVPRLVSAAEKKLHLAYEMYVGDRLVSTEEIMALHVDQTTDRVVPFPDTVAERISQVVAERPEWVGRSIG</sequence>
<reference evidence="7 8" key="1">
    <citation type="submission" date="2017-03" db="EMBL/GenBank/DDBJ databases">
        <authorList>
            <person name="Afonso C.L."/>
            <person name="Miller P.J."/>
            <person name="Scott M.A."/>
            <person name="Spackman E."/>
            <person name="Goraichik I."/>
            <person name="Dimitrov K.M."/>
            <person name="Suarez D.L."/>
            <person name="Swayne D.E."/>
        </authorList>
    </citation>
    <scope>NUCLEOTIDE SEQUENCE [LARGE SCALE GENOMIC DNA]</scope>
    <source>
        <strain evidence="7 8">Mu101</strain>
    </source>
</reference>
<dbReference type="GO" id="GO:0047728">
    <property type="term" value="F:carnitine 3-dehydrogenase activity"/>
    <property type="evidence" value="ECO:0007669"/>
    <property type="project" value="UniProtKB-EC"/>
</dbReference>
<comment type="pathway">
    <text evidence="1">Lipid metabolism; butanoate metabolism.</text>
</comment>
<dbReference type="InterPro" id="IPR008927">
    <property type="entry name" value="6-PGluconate_DH-like_C_sf"/>
</dbReference>
<dbReference type="CDD" id="cd00586">
    <property type="entry name" value="4HBT"/>
    <property type="match status" value="1"/>
</dbReference>
<proteinExistence type="inferred from homology"/>
<dbReference type="Pfam" id="PF00725">
    <property type="entry name" value="3HCDH"/>
    <property type="match status" value="1"/>
</dbReference>
<feature type="compositionally biased region" description="Polar residues" evidence="4">
    <location>
        <begin position="330"/>
        <end position="340"/>
    </location>
</feature>